<evidence type="ECO:0000313" key="2">
    <source>
        <dbReference type="EMBL" id="QPR72499.1"/>
    </source>
</evidence>
<gene>
    <name evidence="2" type="ORF">I6G80_22275</name>
</gene>
<protein>
    <submittedName>
        <fullName evidence="2">Uncharacterized protein</fullName>
    </submittedName>
</protein>
<dbReference type="RefSeq" id="WP_017474993.1">
    <property type="nucleotide sequence ID" value="NZ_CAMFKN010000005.1"/>
</dbReference>
<name>A0AB37GR74_BACLI</name>
<evidence type="ECO:0000313" key="3">
    <source>
        <dbReference type="Proteomes" id="UP000595038"/>
    </source>
</evidence>
<feature type="coiled-coil region" evidence="1">
    <location>
        <begin position="7"/>
        <end position="41"/>
    </location>
</feature>
<keyword evidence="1" id="KW-0175">Coiled coil</keyword>
<dbReference type="EMBL" id="CP065647">
    <property type="protein sequence ID" value="QPR72499.1"/>
    <property type="molecule type" value="Genomic_DNA"/>
</dbReference>
<proteinExistence type="predicted"/>
<evidence type="ECO:0000256" key="1">
    <source>
        <dbReference type="SAM" id="Coils"/>
    </source>
</evidence>
<accession>A0AB37GR74</accession>
<sequence>MAVKNIFKETEKVLKEYKAQAEEFNKQEQELNAELVALNDELTAIMLDIETASITERVYFKIRSKEVNSKTEIINKLLEELDEERTELKLQFTPILKEAQANDRKGNVEYNATEIVEKYRYLMLTEIAELGKEMQSQYYAVAPEVMDIFDDSTVKEVHPRIYYSFNQDQYKPSLQWSNEAVVHKNEIFLAKDGRTPDNLKQPKDVK</sequence>
<organism evidence="2 3">
    <name type="scientific">Bacillus licheniformis</name>
    <dbReference type="NCBI Taxonomy" id="1402"/>
    <lineage>
        <taxon>Bacteria</taxon>
        <taxon>Bacillati</taxon>
        <taxon>Bacillota</taxon>
        <taxon>Bacilli</taxon>
        <taxon>Bacillales</taxon>
        <taxon>Bacillaceae</taxon>
        <taxon>Bacillus</taxon>
    </lineage>
</organism>
<dbReference type="Proteomes" id="UP000595038">
    <property type="component" value="Chromosome"/>
</dbReference>
<dbReference type="AlphaFoldDB" id="A0AB37GR74"/>
<reference evidence="2 3" key="1">
    <citation type="submission" date="2020-12" db="EMBL/GenBank/DDBJ databases">
        <title>FDA dAtabase for Regulatory Grade micrObial Sequences (FDA-ARGOS): Supporting development and validation of Infectious Disease Dx tests.</title>
        <authorList>
            <person name="Nelson B."/>
            <person name="Plummer A."/>
            <person name="Tallon L."/>
            <person name="Sadzewicz L."/>
            <person name="Zhao X."/>
            <person name="Boylan J."/>
            <person name="Ott S."/>
            <person name="Bowen H."/>
            <person name="Vavikolanu K."/>
            <person name="Mehta A."/>
            <person name="Aluvathingal J."/>
            <person name="Nadendla S."/>
            <person name="Myers T."/>
            <person name="Yan Y."/>
            <person name="Sichtig H."/>
        </authorList>
    </citation>
    <scope>NUCLEOTIDE SEQUENCE [LARGE SCALE GENOMIC DNA]</scope>
    <source>
        <strain evidence="2 3">FDAARGOS_923</strain>
    </source>
</reference>